<feature type="region of interest" description="Disordered" evidence="5">
    <location>
        <begin position="288"/>
        <end position="361"/>
    </location>
</feature>
<feature type="region of interest" description="Disordered" evidence="5">
    <location>
        <begin position="1001"/>
        <end position="1068"/>
    </location>
</feature>
<feature type="compositionally biased region" description="Basic and acidic residues" evidence="5">
    <location>
        <begin position="1021"/>
        <end position="1038"/>
    </location>
</feature>
<evidence type="ECO:0000256" key="5">
    <source>
        <dbReference type="SAM" id="MobiDB-lite"/>
    </source>
</evidence>
<feature type="region of interest" description="Disordered" evidence="5">
    <location>
        <begin position="39"/>
        <end position="76"/>
    </location>
</feature>
<dbReference type="Pfam" id="PF18345">
    <property type="entry name" value="zf_CCCH_4"/>
    <property type="match status" value="1"/>
</dbReference>
<dbReference type="InterPro" id="IPR036855">
    <property type="entry name" value="Znf_CCCH_sf"/>
</dbReference>
<evidence type="ECO:0000256" key="3">
    <source>
        <dbReference type="ARBA" id="ARBA00022833"/>
    </source>
</evidence>
<feature type="compositionally biased region" description="Polar residues" evidence="5">
    <location>
        <begin position="834"/>
        <end position="845"/>
    </location>
</feature>
<keyword evidence="2 4" id="KW-0863">Zinc-finger</keyword>
<comment type="caution">
    <text evidence="7">The sequence shown here is derived from an EMBL/GenBank/DDBJ whole genome shotgun (WGS) entry which is preliminary data.</text>
</comment>
<feature type="region of interest" description="Disordered" evidence="5">
    <location>
        <begin position="1"/>
        <end position="26"/>
    </location>
</feature>
<accession>A0ABR4AT10</accession>
<feature type="compositionally biased region" description="Polar residues" evidence="5">
    <location>
        <begin position="1001"/>
        <end position="1020"/>
    </location>
</feature>
<dbReference type="PROSITE" id="PS50103">
    <property type="entry name" value="ZF_C3H1"/>
    <property type="match status" value="1"/>
</dbReference>
<feature type="compositionally biased region" description="Polar residues" evidence="5">
    <location>
        <begin position="8"/>
        <end position="26"/>
    </location>
</feature>
<evidence type="ECO:0000313" key="7">
    <source>
        <dbReference type="EMBL" id="KAL2048837.1"/>
    </source>
</evidence>
<feature type="compositionally biased region" description="Polar residues" evidence="5">
    <location>
        <begin position="39"/>
        <end position="60"/>
    </location>
</feature>
<feature type="compositionally biased region" description="Polar residues" evidence="5">
    <location>
        <begin position="300"/>
        <end position="312"/>
    </location>
</feature>
<feature type="compositionally biased region" description="Polar residues" evidence="5">
    <location>
        <begin position="595"/>
        <end position="626"/>
    </location>
</feature>
<sequence>MDPRQQNHEYSGSNPQRAGGNYTFNGAQNDAFNSFVHTENESAFESPWNSQPFPTSQQPVNGFDQGNHGWQQNPYESSNLLSIPNYGIPPREYEQPYSRSPASFDYACFDSSNNQTFSPSAYDNPLAYGQIPLNNNNVQYDYPGQQELQQQHHETISPQALQQYSTPFPQPATEDPRQPQNFQYGSAVPVRRASNTEAAPFDQQDWVGLSIATAESIYTKGLRIKPTAALSNATKSTRVDGFTFVGSGILASSATKASVSRFKRRKSLKEFRRLLEFEKGTDSWHRDREPVLKKLKTTEQKLSTPRSAAPSHSRSESKTESASPTESSDSDSDDDSEYYSESEVEVEPEEPSPVPASRPVDPNKAVEYDVIKAVWAKKNMGLSSTVIRTALTEYWDIFKGIRDKWKARSISLQQATDKKDQTNIKTYERRVLEQRRLLESCIRLTLKHGHPDIIEKLGENPGFLLVFYQFLADRFKDSEYTGSLIASILELMTQCVTIDQAILEKTKLDKVLPRIVKRGDDQGKQFAHEILDNAPNVSKQKATGETSVLGQHSNGATTKPLSERPRISDINDSKSARPDAKKASSVASKGAMITKSANTVESRQSSAKTDSKSAVKTVGTDTSSKVKANHITAKPSSFFSSLKSASKKPGTSAKLEDGKTGIGPEVKAELVTEPPKPAFSFAATMATLNAQKDIPPVKAEEIRKPETAEEKRKRLRKEERRKLRVSFRPDDVLVQIREFVHDPEEELGHEDSQVRDVGDSRGEGQMLKMHKDLELTDDDEDYEPPDEVLPDWYLPRAIDFSDLPADELAKNSTSRGGKAEIISPERAAQDQRESNTLMVVYSTHSDIPPSPREPSDPYSGKHKKEESFGPPYEDYTKEREAQYYSYINNQRSAAQSQTPDVNALLRIVNSLKQYQSPPQPQPVAAPPTSQLEALVAQFAAANNQQQAQPMQLPQPMQQPAPSFGNLGAALAALGQNNQPQTVLGAPQPQIDIKAILAQMGTQPAQQAPQMQGYGYQNQHQNENDRKRQYEQDDGDHGYGKGKRPRGGSGPDKKKFQYHGPPRLPCKFWQEGKCRKGDECTFLHE</sequence>
<keyword evidence="3 4" id="KW-0862">Zinc</keyword>
<gene>
    <name evidence="7" type="ORF">ABVK25_010895</name>
</gene>
<feature type="zinc finger region" description="C3H1-type" evidence="4">
    <location>
        <begin position="1059"/>
        <end position="1084"/>
    </location>
</feature>
<feature type="compositionally biased region" description="Acidic residues" evidence="5">
    <location>
        <begin position="328"/>
        <end position="350"/>
    </location>
</feature>
<protein>
    <recommendedName>
        <fullName evidence="6">C3H1-type domain-containing protein</fullName>
    </recommendedName>
</protein>
<feature type="compositionally biased region" description="Polar residues" evidence="5">
    <location>
        <begin position="535"/>
        <end position="560"/>
    </location>
</feature>
<evidence type="ECO:0000313" key="8">
    <source>
        <dbReference type="Proteomes" id="UP001590951"/>
    </source>
</evidence>
<feature type="domain" description="C3H1-type" evidence="6">
    <location>
        <begin position="1059"/>
        <end position="1084"/>
    </location>
</feature>
<organism evidence="7 8">
    <name type="scientific">Lepraria finkii</name>
    <dbReference type="NCBI Taxonomy" id="1340010"/>
    <lineage>
        <taxon>Eukaryota</taxon>
        <taxon>Fungi</taxon>
        <taxon>Dikarya</taxon>
        <taxon>Ascomycota</taxon>
        <taxon>Pezizomycotina</taxon>
        <taxon>Lecanoromycetes</taxon>
        <taxon>OSLEUM clade</taxon>
        <taxon>Lecanoromycetidae</taxon>
        <taxon>Lecanorales</taxon>
        <taxon>Lecanorineae</taxon>
        <taxon>Stereocaulaceae</taxon>
        <taxon>Lepraria</taxon>
    </lineage>
</organism>
<dbReference type="InterPro" id="IPR000571">
    <property type="entry name" value="Znf_CCCH"/>
</dbReference>
<proteinExistence type="predicted"/>
<dbReference type="PANTHER" id="PTHR46557:SF1">
    <property type="entry name" value="SERINE_THREONINE-PROTEIN PHOSPHATASE 1 REGULATORY SUBUNIT 10"/>
    <property type="match status" value="1"/>
</dbReference>
<dbReference type="EMBL" id="JBHFEH010000078">
    <property type="protein sequence ID" value="KAL2048837.1"/>
    <property type="molecule type" value="Genomic_DNA"/>
</dbReference>
<keyword evidence="8" id="KW-1185">Reference proteome</keyword>
<evidence type="ECO:0000256" key="2">
    <source>
        <dbReference type="ARBA" id="ARBA00022771"/>
    </source>
</evidence>
<name>A0ABR4AT10_9LECA</name>
<dbReference type="Proteomes" id="UP001590951">
    <property type="component" value="Unassembled WGS sequence"/>
</dbReference>
<feature type="region of interest" description="Disordered" evidence="5">
    <location>
        <begin position="740"/>
        <end position="790"/>
    </location>
</feature>
<evidence type="ECO:0000259" key="6">
    <source>
        <dbReference type="PROSITE" id="PS50103"/>
    </source>
</evidence>
<feature type="compositionally biased region" description="Acidic residues" evidence="5">
    <location>
        <begin position="775"/>
        <end position="789"/>
    </location>
</feature>
<reference evidence="7 8" key="1">
    <citation type="submission" date="2024-09" db="EMBL/GenBank/DDBJ databases">
        <title>Rethinking Asexuality: The Enigmatic Case of Functional Sexual Genes in Lepraria (Stereocaulaceae).</title>
        <authorList>
            <person name="Doellman M."/>
            <person name="Sun Y."/>
            <person name="Barcenas-Pena A."/>
            <person name="Lumbsch H.T."/>
            <person name="Grewe F."/>
        </authorList>
    </citation>
    <scope>NUCLEOTIDE SEQUENCE [LARGE SCALE GENOMIC DNA]</scope>
    <source>
        <strain evidence="7 8">Grewe 0041</strain>
    </source>
</reference>
<feature type="region of interest" description="Disordered" evidence="5">
    <location>
        <begin position="696"/>
        <end position="721"/>
    </location>
</feature>
<feature type="region of interest" description="Disordered" evidence="5">
    <location>
        <begin position="641"/>
        <end position="660"/>
    </location>
</feature>
<feature type="region of interest" description="Disordered" evidence="5">
    <location>
        <begin position="531"/>
        <end position="628"/>
    </location>
</feature>
<evidence type="ECO:0000256" key="1">
    <source>
        <dbReference type="ARBA" id="ARBA00022723"/>
    </source>
</evidence>
<keyword evidence="1 4" id="KW-0479">Metal-binding</keyword>
<feature type="compositionally biased region" description="Basic and acidic residues" evidence="5">
    <location>
        <begin position="698"/>
        <end position="721"/>
    </location>
</feature>
<feature type="region of interest" description="Disordered" evidence="5">
    <location>
        <begin position="805"/>
        <end position="874"/>
    </location>
</feature>
<evidence type="ECO:0000256" key="4">
    <source>
        <dbReference type="PROSITE-ProRule" id="PRU00723"/>
    </source>
</evidence>
<feature type="compositionally biased region" description="Basic and acidic residues" evidence="5">
    <location>
        <begin position="561"/>
        <end position="582"/>
    </location>
</feature>
<dbReference type="PANTHER" id="PTHR46557">
    <property type="entry name" value="SERINE/THREONINE-PROTEIN PHOSPHATASE 1 REGULATORY SUBUNIT 10-RELATED"/>
    <property type="match status" value="1"/>
</dbReference>
<dbReference type="Gene3D" id="1.20.120.1350">
    <property type="entry name" value="Pneumovirus matrix protein 2 (M2), zinc-binding domain"/>
    <property type="match status" value="1"/>
</dbReference>
<dbReference type="SUPFAM" id="SSF90229">
    <property type="entry name" value="CCCH zinc finger"/>
    <property type="match status" value="1"/>
</dbReference>
<feature type="compositionally biased region" description="Basic and acidic residues" evidence="5">
    <location>
        <begin position="288"/>
        <end position="299"/>
    </location>
</feature>
<feature type="compositionally biased region" description="Basic and acidic residues" evidence="5">
    <location>
        <begin position="749"/>
        <end position="762"/>
    </location>
</feature>